<organism evidence="2 3">
    <name type="scientific">Psylliodes chrysocephalus</name>
    <dbReference type="NCBI Taxonomy" id="3402493"/>
    <lineage>
        <taxon>Eukaryota</taxon>
        <taxon>Metazoa</taxon>
        <taxon>Ecdysozoa</taxon>
        <taxon>Arthropoda</taxon>
        <taxon>Hexapoda</taxon>
        <taxon>Insecta</taxon>
        <taxon>Pterygota</taxon>
        <taxon>Neoptera</taxon>
        <taxon>Endopterygota</taxon>
        <taxon>Coleoptera</taxon>
        <taxon>Polyphaga</taxon>
        <taxon>Cucujiformia</taxon>
        <taxon>Chrysomeloidea</taxon>
        <taxon>Chrysomelidae</taxon>
        <taxon>Galerucinae</taxon>
        <taxon>Alticini</taxon>
        <taxon>Psylliodes</taxon>
    </lineage>
</organism>
<sequence>MRGRPIVPFEESNELTKRKKTEDLRKNKSIAELSFATQMSLRVSGNTEASKLLKDITSTSPKRASKYGKAYKTLIEKEPRKMSGEDALALLVDAKLSRHQYSLIRQSNPERFPSYKILQAEKKKCYPNNIKVRPFGNPLLTSKRKEPKKKLKNIPKDALDLLVPPTATEYQCNEDDDDDDSFLTDSDDS</sequence>
<accession>A0A9P0CUS8</accession>
<evidence type="ECO:0000313" key="3">
    <source>
        <dbReference type="Proteomes" id="UP001153636"/>
    </source>
</evidence>
<keyword evidence="3" id="KW-1185">Reference proteome</keyword>
<name>A0A9P0CUS8_9CUCU</name>
<dbReference type="Proteomes" id="UP001153636">
    <property type="component" value="Chromosome 3"/>
</dbReference>
<proteinExistence type="predicted"/>
<dbReference type="AlphaFoldDB" id="A0A9P0CUS8"/>
<feature type="region of interest" description="Disordered" evidence="1">
    <location>
        <begin position="137"/>
        <end position="189"/>
    </location>
</feature>
<feature type="compositionally biased region" description="Basic and acidic residues" evidence="1">
    <location>
        <begin position="14"/>
        <end position="23"/>
    </location>
</feature>
<feature type="region of interest" description="Disordered" evidence="1">
    <location>
        <begin position="1"/>
        <end position="23"/>
    </location>
</feature>
<evidence type="ECO:0000256" key="1">
    <source>
        <dbReference type="SAM" id="MobiDB-lite"/>
    </source>
</evidence>
<dbReference type="OrthoDB" id="6779223at2759"/>
<dbReference type="EMBL" id="OV651815">
    <property type="protein sequence ID" value="CAH1108689.1"/>
    <property type="molecule type" value="Genomic_DNA"/>
</dbReference>
<feature type="compositionally biased region" description="Acidic residues" evidence="1">
    <location>
        <begin position="172"/>
        <end position="189"/>
    </location>
</feature>
<reference evidence="2" key="1">
    <citation type="submission" date="2022-01" db="EMBL/GenBank/DDBJ databases">
        <authorList>
            <person name="King R."/>
        </authorList>
    </citation>
    <scope>NUCLEOTIDE SEQUENCE</scope>
</reference>
<protein>
    <submittedName>
        <fullName evidence="2">Uncharacterized protein</fullName>
    </submittedName>
</protein>
<gene>
    <name evidence="2" type="ORF">PSYICH_LOCUS9061</name>
</gene>
<evidence type="ECO:0000313" key="2">
    <source>
        <dbReference type="EMBL" id="CAH1108689.1"/>
    </source>
</evidence>